<dbReference type="AlphaFoldDB" id="A0AA88RI48"/>
<sequence length="117" mass="13020">MAVLSSLKFVLVSPWISSPTSNFRFSNPKKPLTTLLLLPRCFSSHSLSTTAQTLTSPDPTPLAKWEHFRKKKVVMRVGYVGTDYRALMVKEKSREEGSRAAHRGSNSQRRMVGGVGV</sequence>
<proteinExistence type="predicted"/>
<feature type="region of interest" description="Disordered" evidence="1">
    <location>
        <begin position="92"/>
        <end position="117"/>
    </location>
</feature>
<evidence type="ECO:0000313" key="2">
    <source>
        <dbReference type="EMBL" id="KAK2982775.1"/>
    </source>
</evidence>
<evidence type="ECO:0000256" key="1">
    <source>
        <dbReference type="SAM" id="MobiDB-lite"/>
    </source>
</evidence>
<keyword evidence="3" id="KW-1185">Reference proteome</keyword>
<accession>A0AA88RI48</accession>
<protein>
    <submittedName>
        <fullName evidence="2">Uncharacterized protein</fullName>
    </submittedName>
</protein>
<name>A0AA88RI48_9ASTE</name>
<organism evidence="2 3">
    <name type="scientific">Escallonia rubra</name>
    <dbReference type="NCBI Taxonomy" id="112253"/>
    <lineage>
        <taxon>Eukaryota</taxon>
        <taxon>Viridiplantae</taxon>
        <taxon>Streptophyta</taxon>
        <taxon>Embryophyta</taxon>
        <taxon>Tracheophyta</taxon>
        <taxon>Spermatophyta</taxon>
        <taxon>Magnoliopsida</taxon>
        <taxon>eudicotyledons</taxon>
        <taxon>Gunneridae</taxon>
        <taxon>Pentapetalae</taxon>
        <taxon>asterids</taxon>
        <taxon>campanulids</taxon>
        <taxon>Escalloniales</taxon>
        <taxon>Escalloniaceae</taxon>
        <taxon>Escallonia</taxon>
    </lineage>
</organism>
<reference evidence="2" key="1">
    <citation type="submission" date="2022-12" db="EMBL/GenBank/DDBJ databases">
        <title>Draft genome assemblies for two species of Escallonia (Escalloniales).</title>
        <authorList>
            <person name="Chanderbali A."/>
            <person name="Dervinis C."/>
            <person name="Anghel I."/>
            <person name="Soltis D."/>
            <person name="Soltis P."/>
            <person name="Zapata F."/>
        </authorList>
    </citation>
    <scope>NUCLEOTIDE SEQUENCE</scope>
    <source>
        <strain evidence="2">UCBG92.1500</strain>
        <tissue evidence="2">Leaf</tissue>
    </source>
</reference>
<comment type="caution">
    <text evidence="2">The sequence shown here is derived from an EMBL/GenBank/DDBJ whole genome shotgun (WGS) entry which is preliminary data.</text>
</comment>
<dbReference type="EMBL" id="JAVXUO010001390">
    <property type="protein sequence ID" value="KAK2982775.1"/>
    <property type="molecule type" value="Genomic_DNA"/>
</dbReference>
<evidence type="ECO:0000313" key="3">
    <source>
        <dbReference type="Proteomes" id="UP001187471"/>
    </source>
</evidence>
<gene>
    <name evidence="2" type="ORF">RJ640_025191</name>
</gene>
<dbReference type="Proteomes" id="UP001187471">
    <property type="component" value="Unassembled WGS sequence"/>
</dbReference>